<evidence type="ECO:0000313" key="1">
    <source>
        <dbReference type="EMBL" id="TFK76927.1"/>
    </source>
</evidence>
<dbReference type="Proteomes" id="UP000308600">
    <property type="component" value="Unassembled WGS sequence"/>
</dbReference>
<dbReference type="EMBL" id="ML208259">
    <property type="protein sequence ID" value="TFK76927.1"/>
    <property type="molecule type" value="Genomic_DNA"/>
</dbReference>
<reference evidence="1 2" key="1">
    <citation type="journal article" date="2019" name="Nat. Ecol. Evol.">
        <title>Megaphylogeny resolves global patterns of mushroom evolution.</title>
        <authorList>
            <person name="Varga T."/>
            <person name="Krizsan K."/>
            <person name="Foldi C."/>
            <person name="Dima B."/>
            <person name="Sanchez-Garcia M."/>
            <person name="Sanchez-Ramirez S."/>
            <person name="Szollosi G.J."/>
            <person name="Szarkandi J.G."/>
            <person name="Papp V."/>
            <person name="Albert L."/>
            <person name="Andreopoulos W."/>
            <person name="Angelini C."/>
            <person name="Antonin V."/>
            <person name="Barry K.W."/>
            <person name="Bougher N.L."/>
            <person name="Buchanan P."/>
            <person name="Buyck B."/>
            <person name="Bense V."/>
            <person name="Catcheside P."/>
            <person name="Chovatia M."/>
            <person name="Cooper J."/>
            <person name="Damon W."/>
            <person name="Desjardin D."/>
            <person name="Finy P."/>
            <person name="Geml J."/>
            <person name="Haridas S."/>
            <person name="Hughes K."/>
            <person name="Justo A."/>
            <person name="Karasinski D."/>
            <person name="Kautmanova I."/>
            <person name="Kiss B."/>
            <person name="Kocsube S."/>
            <person name="Kotiranta H."/>
            <person name="LaButti K.M."/>
            <person name="Lechner B.E."/>
            <person name="Liimatainen K."/>
            <person name="Lipzen A."/>
            <person name="Lukacs Z."/>
            <person name="Mihaltcheva S."/>
            <person name="Morgado L.N."/>
            <person name="Niskanen T."/>
            <person name="Noordeloos M.E."/>
            <person name="Ohm R.A."/>
            <person name="Ortiz-Santana B."/>
            <person name="Ovrebo C."/>
            <person name="Racz N."/>
            <person name="Riley R."/>
            <person name="Savchenko A."/>
            <person name="Shiryaev A."/>
            <person name="Soop K."/>
            <person name="Spirin V."/>
            <person name="Szebenyi C."/>
            <person name="Tomsovsky M."/>
            <person name="Tulloss R.E."/>
            <person name="Uehling J."/>
            <person name="Grigoriev I.V."/>
            <person name="Vagvolgyi C."/>
            <person name="Papp T."/>
            <person name="Martin F.M."/>
            <person name="Miettinen O."/>
            <person name="Hibbett D.S."/>
            <person name="Nagy L.G."/>
        </authorList>
    </citation>
    <scope>NUCLEOTIDE SEQUENCE [LARGE SCALE GENOMIC DNA]</scope>
    <source>
        <strain evidence="1 2">NL-1719</strain>
    </source>
</reference>
<protein>
    <submittedName>
        <fullName evidence="1">Uncharacterized protein</fullName>
    </submittedName>
</protein>
<gene>
    <name evidence="1" type="ORF">BDN72DRAFT_783524</name>
</gene>
<keyword evidence="2" id="KW-1185">Reference proteome</keyword>
<accession>A0ACD3BIL1</accession>
<name>A0ACD3BIL1_9AGAR</name>
<proteinExistence type="predicted"/>
<sequence>MPYHLGRTISKLSYATLILLTTIATGLSCAALLSQAVRTSPTQAWKGNINALVIGAAYTMVFVVSFLFCIKRRVAVKLRLHRISKAYRNLGRGDVPKPVHEYITQEYFRACLVFYESLPKNAVHAGWSMLGTDQVGTEAYDPRSKPEEQLVHFRREILDLISRIDVLAHIVIPTHPPLKPHVRMLHHFRFLSPLLETDEDGLTALHYFDSAVQVVRMSSRELTRHEFEIGRNAAEEIISSLDECRLEMEHSIIRRDTRH</sequence>
<organism evidence="1 2">
    <name type="scientific">Pluteus cervinus</name>
    <dbReference type="NCBI Taxonomy" id="181527"/>
    <lineage>
        <taxon>Eukaryota</taxon>
        <taxon>Fungi</taxon>
        <taxon>Dikarya</taxon>
        <taxon>Basidiomycota</taxon>
        <taxon>Agaricomycotina</taxon>
        <taxon>Agaricomycetes</taxon>
        <taxon>Agaricomycetidae</taxon>
        <taxon>Agaricales</taxon>
        <taxon>Pluteineae</taxon>
        <taxon>Pluteaceae</taxon>
        <taxon>Pluteus</taxon>
    </lineage>
</organism>
<evidence type="ECO:0000313" key="2">
    <source>
        <dbReference type="Proteomes" id="UP000308600"/>
    </source>
</evidence>